<feature type="coiled-coil region" evidence="3">
    <location>
        <begin position="280"/>
        <end position="307"/>
    </location>
</feature>
<accession>A0A7L1LK43</accession>
<evidence type="ECO:0000256" key="2">
    <source>
        <dbReference type="ARBA" id="ARBA00023054"/>
    </source>
</evidence>
<dbReference type="PRINTS" id="PR01276">
    <property type="entry name" value="TYPE2KERATIN"/>
</dbReference>
<reference evidence="5 6" key="1">
    <citation type="submission" date="2019-09" db="EMBL/GenBank/DDBJ databases">
        <title>Bird 10,000 Genomes (B10K) Project - Family phase.</title>
        <authorList>
            <person name="Zhang G."/>
        </authorList>
    </citation>
    <scope>NUCLEOTIDE SEQUENCE [LARGE SCALE GENOMIC DNA]</scope>
    <source>
        <strain evidence="5">B10K-DU-002-13</strain>
        <tissue evidence="5">Muscle</tissue>
    </source>
</reference>
<keyword evidence="6" id="KW-1185">Reference proteome</keyword>
<keyword evidence="2 3" id="KW-0175">Coiled coil</keyword>
<evidence type="ECO:0000313" key="5">
    <source>
        <dbReference type="EMBL" id="NXN75410.1"/>
    </source>
</evidence>
<dbReference type="GO" id="GO:0005615">
    <property type="term" value="C:extracellular space"/>
    <property type="evidence" value="ECO:0007669"/>
    <property type="project" value="TreeGrafter"/>
</dbReference>
<comment type="caution">
    <text evidence="5">The sequence shown here is derived from an EMBL/GenBank/DDBJ whole genome shotgun (WGS) entry which is preliminary data.</text>
</comment>
<name>A0A7L1LK43_HIMHI</name>
<dbReference type="Gene3D" id="1.20.5.500">
    <property type="entry name" value="Single helix bin"/>
    <property type="match status" value="1"/>
</dbReference>
<dbReference type="InterPro" id="IPR032444">
    <property type="entry name" value="Keratin_2_head"/>
</dbReference>
<dbReference type="Gene3D" id="1.20.5.1160">
    <property type="entry name" value="Vasodilator-stimulated phosphoprotein"/>
    <property type="match status" value="1"/>
</dbReference>
<dbReference type="EMBL" id="VXBK01010926">
    <property type="protein sequence ID" value="NXN75410.1"/>
    <property type="molecule type" value="Genomic_DNA"/>
</dbReference>
<keyword evidence="1" id="KW-0403">Intermediate filament</keyword>
<dbReference type="GO" id="GO:0045109">
    <property type="term" value="P:intermediate filament organization"/>
    <property type="evidence" value="ECO:0007669"/>
    <property type="project" value="TreeGrafter"/>
</dbReference>
<dbReference type="SMART" id="SM01391">
    <property type="entry name" value="Filament"/>
    <property type="match status" value="1"/>
</dbReference>
<evidence type="ECO:0000256" key="3">
    <source>
        <dbReference type="SAM" id="Coils"/>
    </source>
</evidence>
<dbReference type="InterPro" id="IPR039008">
    <property type="entry name" value="IF_rod_dom"/>
</dbReference>
<evidence type="ECO:0000256" key="1">
    <source>
        <dbReference type="ARBA" id="ARBA00022754"/>
    </source>
</evidence>
<organism evidence="5 6">
    <name type="scientific">Himantopus himantopus</name>
    <name type="common">Black-winged stilt</name>
    <name type="synonym">Charadrius himantopus</name>
    <dbReference type="NCBI Taxonomy" id="225398"/>
    <lineage>
        <taxon>Eukaryota</taxon>
        <taxon>Metazoa</taxon>
        <taxon>Chordata</taxon>
        <taxon>Craniata</taxon>
        <taxon>Vertebrata</taxon>
        <taxon>Euteleostomi</taxon>
        <taxon>Archelosauria</taxon>
        <taxon>Archosauria</taxon>
        <taxon>Dinosauria</taxon>
        <taxon>Saurischia</taxon>
        <taxon>Theropoda</taxon>
        <taxon>Coelurosauria</taxon>
        <taxon>Aves</taxon>
        <taxon>Neognathae</taxon>
        <taxon>Neoaves</taxon>
        <taxon>Charadriiformes</taxon>
        <taxon>Recurvirostridae</taxon>
        <taxon>Himantopus</taxon>
    </lineage>
</organism>
<dbReference type="InterPro" id="IPR003054">
    <property type="entry name" value="Keratin_II"/>
</dbReference>
<feature type="non-terminal residue" evidence="5">
    <location>
        <position position="1"/>
    </location>
</feature>
<dbReference type="Proteomes" id="UP000571567">
    <property type="component" value="Unassembled WGS sequence"/>
</dbReference>
<dbReference type="PANTHER" id="PTHR45616">
    <property type="entry name" value="GATA-TYPE DOMAIN-CONTAINING PROTEIN"/>
    <property type="match status" value="1"/>
</dbReference>
<dbReference type="Pfam" id="PF16208">
    <property type="entry name" value="Keratin_2_head"/>
    <property type="match status" value="1"/>
</dbReference>
<dbReference type="Pfam" id="PF00038">
    <property type="entry name" value="Filament"/>
    <property type="match status" value="1"/>
</dbReference>
<dbReference type="GO" id="GO:0045095">
    <property type="term" value="C:keratin filament"/>
    <property type="evidence" value="ECO:0007669"/>
    <property type="project" value="InterPro"/>
</dbReference>
<dbReference type="OrthoDB" id="2441647at2759"/>
<dbReference type="PANTHER" id="PTHR45616:SF19">
    <property type="entry name" value="KERATIN 90"/>
    <property type="match status" value="1"/>
</dbReference>
<evidence type="ECO:0000313" key="6">
    <source>
        <dbReference type="Proteomes" id="UP000571567"/>
    </source>
</evidence>
<feature type="non-terminal residue" evidence="5">
    <location>
        <position position="307"/>
    </location>
</feature>
<dbReference type="GO" id="GO:0031424">
    <property type="term" value="P:keratinization"/>
    <property type="evidence" value="ECO:0007669"/>
    <property type="project" value="TreeGrafter"/>
</dbReference>
<proteinExistence type="predicted"/>
<dbReference type="GO" id="GO:0030280">
    <property type="term" value="F:structural constituent of skin epidermis"/>
    <property type="evidence" value="ECO:0007669"/>
    <property type="project" value="TreeGrafter"/>
</dbReference>
<dbReference type="AlphaFoldDB" id="A0A7L1LK43"/>
<feature type="domain" description="IF rod" evidence="4">
    <location>
        <begin position="1"/>
        <end position="307"/>
    </location>
</feature>
<protein>
    <submittedName>
        <fullName evidence="5">K2CO protein</fullName>
    </submittedName>
</protein>
<gene>
    <name evidence="5" type="primary">K2co_0</name>
    <name evidence="5" type="ORF">HIMHIM_R01574</name>
</gene>
<evidence type="ECO:0000259" key="4">
    <source>
        <dbReference type="PROSITE" id="PS51842"/>
    </source>
</evidence>
<dbReference type="PROSITE" id="PS51842">
    <property type="entry name" value="IF_ROD_2"/>
    <property type="match status" value="1"/>
</dbReference>
<sequence>DSPSRAGLGYGGAALAAGLVGGALGLCTPIAEVTVNGHLLRPLRLEMDPTLQSGKLPEKEQIKTLNNKSAFFIDEAREEEPGGPRTTAAEPYQAALLEQQNKVLETKRGFYGNKKRYRSNIEPTFETYIGNLKRQLHVPGSDRAKLETELSTTQAIMEDYNKKVSLKEINAPKPGLEPISSSFWDADCAYVNKAEVESLTQEINRRRSLYKADITWLQASISRTSVSVPMDNSRSLDVDDIIADVKAQYDDIAKGSQAGAESRYYSKELRETTGRHDDSLHNTKNEIVELNGVIQSLTGERENAEAQ</sequence>